<keyword evidence="14" id="KW-1185">Reference proteome</keyword>
<organism evidence="13 14">
    <name type="scientific">Phenylobacterium haematophilum</name>
    <dbReference type="NCBI Taxonomy" id="98513"/>
    <lineage>
        <taxon>Bacteria</taxon>
        <taxon>Pseudomonadati</taxon>
        <taxon>Pseudomonadota</taxon>
        <taxon>Alphaproteobacteria</taxon>
        <taxon>Caulobacterales</taxon>
        <taxon>Caulobacteraceae</taxon>
        <taxon>Phenylobacterium</taxon>
    </lineage>
</organism>
<dbReference type="NCBIfam" id="TIGR03197">
    <property type="entry name" value="MnmC_Cterm"/>
    <property type="match status" value="1"/>
</dbReference>
<evidence type="ECO:0000256" key="5">
    <source>
        <dbReference type="ARBA" id="ARBA00022691"/>
    </source>
</evidence>
<comment type="catalytic activity">
    <reaction evidence="10">
        <text>5-aminomethyl-2-thiouridine(34) in tRNA + S-adenosyl-L-methionine = 5-methylaminomethyl-2-thiouridine(34) in tRNA + S-adenosyl-L-homocysteine + H(+)</text>
        <dbReference type="Rhea" id="RHEA:19569"/>
        <dbReference type="Rhea" id="RHEA-COMP:10195"/>
        <dbReference type="Rhea" id="RHEA-COMP:10197"/>
        <dbReference type="ChEBI" id="CHEBI:15378"/>
        <dbReference type="ChEBI" id="CHEBI:57856"/>
        <dbReference type="ChEBI" id="CHEBI:59789"/>
        <dbReference type="ChEBI" id="CHEBI:74454"/>
        <dbReference type="ChEBI" id="CHEBI:74455"/>
        <dbReference type="EC" id="2.1.1.61"/>
    </reaction>
</comment>
<dbReference type="EC" id="1.5.-.-" evidence="10"/>
<dbReference type="PANTHER" id="PTHR13847:SF283">
    <property type="entry name" value="TRNA 5-METHYLAMINOMETHYL-2-THIOURIDINE BIOSYNTHESIS BIFUNCTIONAL PROTEIN MNMC"/>
    <property type="match status" value="1"/>
</dbReference>
<dbReference type="Gene3D" id="3.50.50.60">
    <property type="entry name" value="FAD/NAD(P)-binding domain"/>
    <property type="match status" value="1"/>
</dbReference>
<evidence type="ECO:0000256" key="8">
    <source>
        <dbReference type="ARBA" id="ARBA00023002"/>
    </source>
</evidence>
<dbReference type="InterPro" id="IPR036188">
    <property type="entry name" value="FAD/NAD-bd_sf"/>
</dbReference>
<reference evidence="13 14" key="1">
    <citation type="submission" date="2020-08" db="EMBL/GenBank/DDBJ databases">
        <title>Genomic Encyclopedia of Type Strains, Phase IV (KMG-IV): sequencing the most valuable type-strain genomes for metagenomic binning, comparative biology and taxonomic classification.</title>
        <authorList>
            <person name="Goeker M."/>
        </authorList>
    </citation>
    <scope>NUCLEOTIDE SEQUENCE [LARGE SCALE GENOMIC DNA]</scope>
    <source>
        <strain evidence="13 14">DSM 21793</strain>
    </source>
</reference>
<dbReference type="HAMAP" id="MF_01102">
    <property type="entry name" value="MnmC"/>
    <property type="match status" value="1"/>
</dbReference>
<accession>A0A840A6T3</accession>
<evidence type="ECO:0000313" key="13">
    <source>
        <dbReference type="EMBL" id="MBB3893191.1"/>
    </source>
</evidence>
<dbReference type="InterPro" id="IPR006076">
    <property type="entry name" value="FAD-dep_OxRdtase"/>
</dbReference>
<feature type="domain" description="MnmC-like methyltransferase" evidence="12">
    <location>
        <begin position="107"/>
        <end position="229"/>
    </location>
</feature>
<evidence type="ECO:0000256" key="7">
    <source>
        <dbReference type="ARBA" id="ARBA00022827"/>
    </source>
</evidence>
<dbReference type="GO" id="GO:0005737">
    <property type="term" value="C:cytoplasm"/>
    <property type="evidence" value="ECO:0007669"/>
    <property type="project" value="UniProtKB-SubCell"/>
</dbReference>
<comment type="subcellular location">
    <subcellularLocation>
        <location evidence="10">Cytoplasm</location>
    </subcellularLocation>
</comment>
<evidence type="ECO:0000256" key="4">
    <source>
        <dbReference type="ARBA" id="ARBA00022679"/>
    </source>
</evidence>
<dbReference type="InterPro" id="IPR023032">
    <property type="entry name" value="tRNA_MAMT_biosynth_bifunc_MnmC"/>
</dbReference>
<dbReference type="Pfam" id="PF05430">
    <property type="entry name" value="Methyltransf_30"/>
    <property type="match status" value="1"/>
</dbReference>
<evidence type="ECO:0000256" key="2">
    <source>
        <dbReference type="ARBA" id="ARBA00022603"/>
    </source>
</evidence>
<dbReference type="EMBL" id="JACIDK010000007">
    <property type="protein sequence ID" value="MBB3893191.1"/>
    <property type="molecule type" value="Genomic_DNA"/>
</dbReference>
<dbReference type="EC" id="2.1.1.61" evidence="10"/>
<dbReference type="InterPro" id="IPR047785">
    <property type="entry name" value="tRNA_MNMC2"/>
</dbReference>
<keyword evidence="6 10" id="KW-0819">tRNA processing</keyword>
<dbReference type="InterPro" id="IPR017610">
    <property type="entry name" value="tRNA_S-uridine_synth_MnmC_C"/>
</dbReference>
<dbReference type="RefSeq" id="WP_183776469.1">
    <property type="nucleotide sequence ID" value="NZ_JACIDK010000007.1"/>
</dbReference>
<dbReference type="InterPro" id="IPR008471">
    <property type="entry name" value="MnmC-like_methylTransf"/>
</dbReference>
<evidence type="ECO:0000256" key="3">
    <source>
        <dbReference type="ARBA" id="ARBA00022630"/>
    </source>
</evidence>
<dbReference type="GO" id="GO:0016645">
    <property type="term" value="F:oxidoreductase activity, acting on the CH-NH group of donors"/>
    <property type="evidence" value="ECO:0007669"/>
    <property type="project" value="InterPro"/>
</dbReference>
<dbReference type="PANTHER" id="PTHR13847">
    <property type="entry name" value="SARCOSINE DEHYDROGENASE-RELATED"/>
    <property type="match status" value="1"/>
</dbReference>
<dbReference type="AlphaFoldDB" id="A0A840A6T3"/>
<dbReference type="Pfam" id="PF01266">
    <property type="entry name" value="DAO"/>
    <property type="match status" value="1"/>
</dbReference>
<evidence type="ECO:0000256" key="10">
    <source>
        <dbReference type="HAMAP-Rule" id="MF_01102"/>
    </source>
</evidence>
<comment type="cofactor">
    <cofactor evidence="10">
        <name>FAD</name>
        <dbReference type="ChEBI" id="CHEBI:57692"/>
    </cofactor>
</comment>
<protein>
    <recommendedName>
        <fullName evidence="10">tRNA 5-methylaminomethyl-2-thiouridine biosynthesis bifunctional protein MnmC</fullName>
        <shortName evidence="10">tRNA mnm(5)s(2)U biosynthesis bifunctional protein</shortName>
    </recommendedName>
    <domain>
        <recommendedName>
            <fullName evidence="10">tRNA (mnm(5)s(2)U34)-methyltransferase</fullName>
            <ecNumber evidence="10">2.1.1.61</ecNumber>
        </recommendedName>
    </domain>
    <domain>
        <recommendedName>
            <fullName evidence="10">FAD-dependent cmnm(5)s(2)U34 oxidoreductase</fullName>
            <ecNumber evidence="10">1.5.-.-</ecNumber>
        </recommendedName>
    </domain>
</protein>
<sequence>MSDESPLAWTDDGQPRSRLYGDVYFSVEDGLAETRAVFLQGCGLPGAWTGRTRFTVGELGFGTGLNILALLDLWRTHAPSGAHLHVFSVEAHPITAEEAARALARWPELADLAALLVARWPGRARGFHRIDLPEVSATIDLAVMDVEAALSEWSGQADAWFLDGFSPALNPAMWRDEILALVAARSAPGARAATFTVAGAVRRGLAAAGFAVDKRPGFGRKRERLEARMPGAPLPRDLPRVAVVGAGIAGASAARALRALGCAPIVLDAVGPGAGASGNPAALVTPRLDAGLGPLARLFAQAFGRAKRLYEALPDAVLARGVLQIAGEDRDVARFDKIAASDIFEPDALVPLDAAAAGVRLGEPSIGTALDLTKALVIEPVGVLTAWTGPIRRARVARIAPGASGWTLWDAADGVIVEADAVILTIGPAIGALLDGLPIAPVRGQASWTDAATTAQAAAWGGYAVPTRTGLLFGATHDRGETATDVRDDDHGRNLATLAAALPRLAAGLSSADLQGRASVRATTPDHLPLAGPAPGLEGVYVLGGLGSRGFCLAPLLAEHVAAQALGAPSPLPAPLAELVAPDRFHRRAARKGRSVPAGDR</sequence>
<dbReference type="GO" id="GO:0032259">
    <property type="term" value="P:methylation"/>
    <property type="evidence" value="ECO:0007669"/>
    <property type="project" value="UniProtKB-KW"/>
</dbReference>
<dbReference type="InterPro" id="IPR029063">
    <property type="entry name" value="SAM-dependent_MTases_sf"/>
</dbReference>
<dbReference type="GO" id="GO:0002097">
    <property type="term" value="P:tRNA wobble base modification"/>
    <property type="evidence" value="ECO:0007669"/>
    <property type="project" value="UniProtKB-UniRule"/>
</dbReference>
<keyword evidence="1 10" id="KW-0963">Cytoplasm</keyword>
<dbReference type="SUPFAM" id="SSF51971">
    <property type="entry name" value="Nucleotide-binding domain"/>
    <property type="match status" value="1"/>
</dbReference>
<keyword evidence="2 10" id="KW-0489">Methyltransferase</keyword>
<dbReference type="Gene3D" id="3.40.50.150">
    <property type="entry name" value="Vaccinia Virus protein VP39"/>
    <property type="match status" value="1"/>
</dbReference>
<keyword evidence="5 10" id="KW-0949">S-adenosyl-L-methionine</keyword>
<dbReference type="GO" id="GO:0004808">
    <property type="term" value="F:tRNA (5-methylaminomethyl-2-thiouridylate)(34)-methyltransferase activity"/>
    <property type="evidence" value="ECO:0007669"/>
    <property type="project" value="UniProtKB-EC"/>
</dbReference>
<evidence type="ECO:0000256" key="6">
    <source>
        <dbReference type="ARBA" id="ARBA00022694"/>
    </source>
</evidence>
<evidence type="ECO:0000259" key="12">
    <source>
        <dbReference type="Pfam" id="PF05430"/>
    </source>
</evidence>
<dbReference type="SUPFAM" id="SSF53335">
    <property type="entry name" value="S-adenosyl-L-methionine-dependent methyltransferases"/>
    <property type="match status" value="1"/>
</dbReference>
<gene>
    <name evidence="10" type="primary">mnmC</name>
    <name evidence="13" type="ORF">GGQ61_003929</name>
</gene>
<keyword evidence="3 10" id="KW-0285">Flavoprotein</keyword>
<dbReference type="GO" id="GO:0050660">
    <property type="term" value="F:flavin adenine dinucleotide binding"/>
    <property type="evidence" value="ECO:0007669"/>
    <property type="project" value="UniProtKB-UniRule"/>
</dbReference>
<proteinExistence type="inferred from homology"/>
<evidence type="ECO:0000313" key="14">
    <source>
        <dbReference type="Proteomes" id="UP000530564"/>
    </source>
</evidence>
<keyword evidence="7 10" id="KW-0274">FAD</keyword>
<feature type="domain" description="FAD dependent oxidoreductase" evidence="11">
    <location>
        <begin position="240"/>
        <end position="563"/>
    </location>
</feature>
<comment type="similarity">
    <text evidence="10">In the C-terminal section; belongs to the DAO family.</text>
</comment>
<comment type="similarity">
    <text evidence="10">In the N-terminal section; belongs to the methyltransferase superfamily. tRNA (mnm(5)s(2)U34)-methyltransferase family.</text>
</comment>
<keyword evidence="9 10" id="KW-0511">Multifunctional enzyme</keyword>
<keyword evidence="4 10" id="KW-0808">Transferase</keyword>
<evidence type="ECO:0000256" key="9">
    <source>
        <dbReference type="ARBA" id="ARBA00023268"/>
    </source>
</evidence>
<feature type="region of interest" description="tRNA (mnm(5)s(2)U34)-methyltransferase" evidence="10">
    <location>
        <begin position="1"/>
        <end position="230"/>
    </location>
</feature>
<keyword evidence="8 10" id="KW-0560">Oxidoreductase</keyword>
<dbReference type="Proteomes" id="UP000530564">
    <property type="component" value="Unassembled WGS sequence"/>
</dbReference>
<comment type="caution">
    <text evidence="13">The sequence shown here is derived from an EMBL/GenBank/DDBJ whole genome shotgun (WGS) entry which is preliminary data.</text>
</comment>
<name>A0A840A6T3_9CAUL</name>
<dbReference type="Gene3D" id="3.30.9.10">
    <property type="entry name" value="D-Amino Acid Oxidase, subunit A, domain 2"/>
    <property type="match status" value="1"/>
</dbReference>
<feature type="region of interest" description="FAD-dependent cmnm(5)s(2)U34 oxidoreductase" evidence="10">
    <location>
        <begin position="244"/>
        <end position="601"/>
    </location>
</feature>
<comment type="function">
    <text evidence="10">Catalyzes the last two steps in the biosynthesis of 5-methylaminomethyl-2-thiouridine (mnm(5)s(2)U) at the wobble position (U34) in tRNA. Catalyzes the FAD-dependent demodification of cmnm(5)s(2)U34 to nm(5)s(2)U34, followed by the transfer of a methyl group from S-adenosyl-L-methionine to nm(5)s(2)U34, to form mnm(5)s(2)U34.</text>
</comment>
<evidence type="ECO:0000256" key="1">
    <source>
        <dbReference type="ARBA" id="ARBA00022490"/>
    </source>
</evidence>
<evidence type="ECO:0000259" key="11">
    <source>
        <dbReference type="Pfam" id="PF01266"/>
    </source>
</evidence>
<dbReference type="NCBIfam" id="NF033855">
    <property type="entry name" value="tRNA_MNMC2"/>
    <property type="match status" value="1"/>
</dbReference>